<dbReference type="InterPro" id="IPR002583">
    <property type="entry name" value="Ribosomal_bS20"/>
</dbReference>
<dbReference type="STRING" id="1798474.A2118_01665"/>
<dbReference type="NCBIfam" id="TIGR00029">
    <property type="entry name" value="S20"/>
    <property type="match status" value="1"/>
</dbReference>
<protein>
    <recommendedName>
        <fullName evidence="6 7">Small ribosomal subunit protein bS20</fullName>
    </recommendedName>
</protein>
<dbReference type="EMBL" id="MFKN01000025">
    <property type="protein sequence ID" value="OGG40856.1"/>
    <property type="molecule type" value="Genomic_DNA"/>
</dbReference>
<evidence type="ECO:0000313" key="8">
    <source>
        <dbReference type="EMBL" id="OGG40856.1"/>
    </source>
</evidence>
<name>A0A1F6BV81_9BACT</name>
<evidence type="ECO:0000256" key="3">
    <source>
        <dbReference type="ARBA" id="ARBA00022884"/>
    </source>
</evidence>
<accession>A0A1F6BV81</accession>
<dbReference type="Proteomes" id="UP000179014">
    <property type="component" value="Unassembled WGS sequence"/>
</dbReference>
<evidence type="ECO:0000313" key="9">
    <source>
        <dbReference type="Proteomes" id="UP000179014"/>
    </source>
</evidence>
<evidence type="ECO:0000256" key="7">
    <source>
        <dbReference type="HAMAP-Rule" id="MF_00500"/>
    </source>
</evidence>
<dbReference type="InterPro" id="IPR036510">
    <property type="entry name" value="Ribosomal_bS20_sf"/>
</dbReference>
<comment type="function">
    <text evidence="7">Binds directly to 16S ribosomal RNA.</text>
</comment>
<dbReference type="GO" id="GO:0015935">
    <property type="term" value="C:small ribosomal subunit"/>
    <property type="evidence" value="ECO:0007669"/>
    <property type="project" value="TreeGrafter"/>
</dbReference>
<evidence type="ECO:0000256" key="5">
    <source>
        <dbReference type="ARBA" id="ARBA00023274"/>
    </source>
</evidence>
<dbReference type="HAMAP" id="MF_00500">
    <property type="entry name" value="Ribosomal_bS20"/>
    <property type="match status" value="1"/>
</dbReference>
<reference evidence="8 9" key="1">
    <citation type="journal article" date="2016" name="Nat. Commun.">
        <title>Thousands of microbial genomes shed light on interconnected biogeochemical processes in an aquifer system.</title>
        <authorList>
            <person name="Anantharaman K."/>
            <person name="Brown C.T."/>
            <person name="Hug L.A."/>
            <person name="Sharon I."/>
            <person name="Castelle C.J."/>
            <person name="Probst A.J."/>
            <person name="Thomas B.C."/>
            <person name="Singh A."/>
            <person name="Wilkins M.J."/>
            <person name="Karaoz U."/>
            <person name="Brodie E.L."/>
            <person name="Williams K.H."/>
            <person name="Hubbard S.S."/>
            <person name="Banfield J.F."/>
        </authorList>
    </citation>
    <scope>NUCLEOTIDE SEQUENCE [LARGE SCALE GENOMIC DNA]</scope>
</reference>
<proteinExistence type="inferred from homology"/>
<comment type="caution">
    <text evidence="8">The sequence shown here is derived from an EMBL/GenBank/DDBJ whole genome shotgun (WGS) entry which is preliminary data.</text>
</comment>
<dbReference type="GO" id="GO:0003735">
    <property type="term" value="F:structural constituent of ribosome"/>
    <property type="evidence" value="ECO:0007669"/>
    <property type="project" value="InterPro"/>
</dbReference>
<sequence>MAITSSAKKAIRSSAKKRVFNLRRMDTLRDTTKSLMKALTAKDVAGAEKLLPMAYKAIDKAKKRGIIKANTADRKKARLAAAIKRTK</sequence>
<keyword evidence="3 7" id="KW-0694">RNA-binding</keyword>
<dbReference type="GO" id="GO:0006412">
    <property type="term" value="P:translation"/>
    <property type="evidence" value="ECO:0007669"/>
    <property type="project" value="UniProtKB-UniRule"/>
</dbReference>
<comment type="similarity">
    <text evidence="1 7">Belongs to the bacterial ribosomal protein bS20 family.</text>
</comment>
<evidence type="ECO:0000256" key="6">
    <source>
        <dbReference type="ARBA" id="ARBA00035136"/>
    </source>
</evidence>
<keyword evidence="4 7" id="KW-0689">Ribosomal protein</keyword>
<dbReference type="AlphaFoldDB" id="A0A1F6BV81"/>
<dbReference type="GO" id="GO:0070181">
    <property type="term" value="F:small ribosomal subunit rRNA binding"/>
    <property type="evidence" value="ECO:0007669"/>
    <property type="project" value="TreeGrafter"/>
</dbReference>
<evidence type="ECO:0000256" key="4">
    <source>
        <dbReference type="ARBA" id="ARBA00022980"/>
    </source>
</evidence>
<keyword evidence="5 7" id="KW-0687">Ribonucleoprotein</keyword>
<dbReference type="SUPFAM" id="SSF46992">
    <property type="entry name" value="Ribosomal protein S20"/>
    <property type="match status" value="1"/>
</dbReference>
<organism evidence="8 9">
    <name type="scientific">Candidatus Kaiserbacteria bacterium GWA2_50_9</name>
    <dbReference type="NCBI Taxonomy" id="1798474"/>
    <lineage>
        <taxon>Bacteria</taxon>
        <taxon>Candidatus Kaiseribacteriota</taxon>
    </lineage>
</organism>
<evidence type="ECO:0000256" key="2">
    <source>
        <dbReference type="ARBA" id="ARBA00022730"/>
    </source>
</evidence>
<dbReference type="PANTHER" id="PTHR33398:SF1">
    <property type="entry name" value="SMALL RIBOSOMAL SUBUNIT PROTEIN BS20C"/>
    <property type="match status" value="1"/>
</dbReference>
<evidence type="ECO:0000256" key="1">
    <source>
        <dbReference type="ARBA" id="ARBA00007634"/>
    </source>
</evidence>
<keyword evidence="2 7" id="KW-0699">rRNA-binding</keyword>
<gene>
    <name evidence="7" type="primary">rpsT</name>
    <name evidence="8" type="ORF">A2118_01665</name>
</gene>
<dbReference type="Pfam" id="PF01649">
    <property type="entry name" value="Ribosomal_S20p"/>
    <property type="match status" value="1"/>
</dbReference>
<dbReference type="PANTHER" id="PTHR33398">
    <property type="entry name" value="30S RIBOSOMAL PROTEIN S20"/>
    <property type="match status" value="1"/>
</dbReference>
<dbReference type="Gene3D" id="1.20.58.110">
    <property type="entry name" value="Ribosomal protein S20"/>
    <property type="match status" value="1"/>
</dbReference>